<sequence length="145" mass="15104">MTAAANENGLVWPRQNDAGKLVLRLAVGLLVLLHGLSKLGTGPGFIVKMLAAHGLPGAIGYLVYVGEVLAPVLMILGLWTRAAAGVVVINMIVALLLVHTSQFFAMTSQGGWALELQGLYLFGALAVMLMGAGRFALAGPQRGLN</sequence>
<dbReference type="EMBL" id="LDSL01000018">
    <property type="protein sequence ID" value="KTT27294.1"/>
    <property type="molecule type" value="Genomic_DNA"/>
</dbReference>
<dbReference type="AlphaFoldDB" id="A0A147HBS0"/>
<organism evidence="8 9">
    <name type="scientific">Pseudacidovorax intermedius</name>
    <dbReference type="NCBI Taxonomy" id="433924"/>
    <lineage>
        <taxon>Bacteria</taxon>
        <taxon>Pseudomonadati</taxon>
        <taxon>Pseudomonadota</taxon>
        <taxon>Betaproteobacteria</taxon>
        <taxon>Burkholderiales</taxon>
        <taxon>Comamonadaceae</taxon>
        <taxon>Pseudacidovorax</taxon>
    </lineage>
</organism>
<feature type="transmembrane region" description="Helical" evidence="7">
    <location>
        <begin position="86"/>
        <end position="106"/>
    </location>
</feature>
<comment type="subcellular location">
    <subcellularLocation>
        <location evidence="1">Cell membrane</location>
        <topology evidence="1">Multi-pass membrane protein</topology>
    </subcellularLocation>
</comment>
<comment type="caution">
    <text evidence="8">The sequence shown here is derived from an EMBL/GenBank/DDBJ whole genome shotgun (WGS) entry which is preliminary data.</text>
</comment>
<evidence type="ECO:0000256" key="6">
    <source>
        <dbReference type="ARBA" id="ARBA00023136"/>
    </source>
</evidence>
<keyword evidence="3" id="KW-1003">Cell membrane</keyword>
<evidence type="ECO:0000256" key="2">
    <source>
        <dbReference type="ARBA" id="ARBA00006679"/>
    </source>
</evidence>
<dbReference type="PATRIC" id="fig|433924.3.peg.1742"/>
<evidence type="ECO:0000256" key="1">
    <source>
        <dbReference type="ARBA" id="ARBA00004651"/>
    </source>
</evidence>
<dbReference type="PANTHER" id="PTHR33452">
    <property type="entry name" value="OXIDOREDUCTASE CATD-RELATED"/>
    <property type="match status" value="1"/>
</dbReference>
<dbReference type="OrthoDB" id="280866at2"/>
<dbReference type="RefSeq" id="WP_058640404.1">
    <property type="nucleotide sequence ID" value="NZ_LDSL01000018.1"/>
</dbReference>
<feature type="transmembrane region" description="Helical" evidence="7">
    <location>
        <begin position="21"/>
        <end position="39"/>
    </location>
</feature>
<protein>
    <submittedName>
        <fullName evidence="8">GntR family transcriptional regulator</fullName>
    </submittedName>
</protein>
<evidence type="ECO:0000256" key="7">
    <source>
        <dbReference type="SAM" id="Phobius"/>
    </source>
</evidence>
<dbReference type="Pfam" id="PF07681">
    <property type="entry name" value="DoxX"/>
    <property type="match status" value="1"/>
</dbReference>
<dbReference type="InterPro" id="IPR032808">
    <property type="entry name" value="DoxX"/>
</dbReference>
<feature type="transmembrane region" description="Helical" evidence="7">
    <location>
        <begin position="59"/>
        <end position="79"/>
    </location>
</feature>
<proteinExistence type="inferred from homology"/>
<keyword evidence="6 7" id="KW-0472">Membrane</keyword>
<dbReference type="PANTHER" id="PTHR33452:SF1">
    <property type="entry name" value="INNER MEMBRANE PROTEIN YPHA-RELATED"/>
    <property type="match status" value="1"/>
</dbReference>
<dbReference type="GO" id="GO:0005886">
    <property type="term" value="C:plasma membrane"/>
    <property type="evidence" value="ECO:0007669"/>
    <property type="project" value="UniProtKB-SubCell"/>
</dbReference>
<comment type="similarity">
    <text evidence="2">Belongs to the DoxX family.</text>
</comment>
<reference evidence="8 9" key="1">
    <citation type="journal article" date="2016" name="Front. Microbiol.">
        <title>Genomic Resource of Rice Seed Associated Bacteria.</title>
        <authorList>
            <person name="Midha S."/>
            <person name="Bansal K."/>
            <person name="Sharma S."/>
            <person name="Kumar N."/>
            <person name="Patil P.P."/>
            <person name="Chaudhry V."/>
            <person name="Patil P.B."/>
        </authorList>
    </citation>
    <scope>NUCLEOTIDE SEQUENCE [LARGE SCALE GENOMIC DNA]</scope>
    <source>
        <strain evidence="8 9">NS331</strain>
    </source>
</reference>
<dbReference type="InterPro" id="IPR051907">
    <property type="entry name" value="DoxX-like_oxidoreductase"/>
</dbReference>
<evidence type="ECO:0000256" key="3">
    <source>
        <dbReference type="ARBA" id="ARBA00022475"/>
    </source>
</evidence>
<name>A0A147HBS0_9BURK</name>
<keyword evidence="9" id="KW-1185">Reference proteome</keyword>
<evidence type="ECO:0000256" key="5">
    <source>
        <dbReference type="ARBA" id="ARBA00022989"/>
    </source>
</evidence>
<accession>A0A147HBS0</accession>
<dbReference type="Proteomes" id="UP000072741">
    <property type="component" value="Unassembled WGS sequence"/>
</dbReference>
<evidence type="ECO:0000313" key="8">
    <source>
        <dbReference type="EMBL" id="KTT27294.1"/>
    </source>
</evidence>
<evidence type="ECO:0000256" key="4">
    <source>
        <dbReference type="ARBA" id="ARBA00022692"/>
    </source>
</evidence>
<feature type="transmembrane region" description="Helical" evidence="7">
    <location>
        <begin position="118"/>
        <end position="137"/>
    </location>
</feature>
<gene>
    <name evidence="8" type="ORF">NS331_02335</name>
</gene>
<keyword evidence="5 7" id="KW-1133">Transmembrane helix</keyword>
<evidence type="ECO:0000313" key="9">
    <source>
        <dbReference type="Proteomes" id="UP000072741"/>
    </source>
</evidence>
<keyword evidence="4 7" id="KW-0812">Transmembrane</keyword>